<dbReference type="SUPFAM" id="SSF54909">
    <property type="entry name" value="Dimeric alpha+beta barrel"/>
    <property type="match status" value="1"/>
</dbReference>
<protein>
    <recommendedName>
        <fullName evidence="3">EthD domain-containing protein</fullName>
    </recommendedName>
</protein>
<organism evidence="1 2">
    <name type="scientific">Haloarcula saliterrae</name>
    <dbReference type="NCBI Taxonomy" id="2950534"/>
    <lineage>
        <taxon>Archaea</taxon>
        <taxon>Methanobacteriati</taxon>
        <taxon>Methanobacteriota</taxon>
        <taxon>Stenosarchaea group</taxon>
        <taxon>Halobacteria</taxon>
        <taxon>Halobacteriales</taxon>
        <taxon>Haloarculaceae</taxon>
        <taxon>Haloarcula</taxon>
    </lineage>
</organism>
<keyword evidence="2" id="KW-1185">Reference proteome</keyword>
<sequence length="126" mass="14361">MVKLVLLKKPTEGVSRDELIEYLRTVHGPHNASLPGNDYSLSVQVDPDDEDAIPDDMEYYDESETIPVDPEDTEYDSLEIHEFETVEDLIEAHSTESAQEAADKLDEMIDFEEEIAFVVDDEQIEL</sequence>
<name>A0ABU2FFU1_9EURY</name>
<evidence type="ECO:0000313" key="2">
    <source>
        <dbReference type="Proteomes" id="UP001259659"/>
    </source>
</evidence>
<reference evidence="1 2" key="1">
    <citation type="submission" date="2022-06" db="EMBL/GenBank/DDBJ databases">
        <title>Haloarcula sp. a new haloarchaeum isolate from saline soil.</title>
        <authorList>
            <person name="Strakova D."/>
            <person name="Galisteo C."/>
            <person name="Sanchez-Porro C."/>
            <person name="Ventosa A."/>
        </authorList>
    </citation>
    <scope>NUCLEOTIDE SEQUENCE [LARGE SCALE GENOMIC DNA]</scope>
    <source>
        <strain evidence="1 2">S1CR25-12</strain>
    </source>
</reference>
<dbReference type="Proteomes" id="UP001259659">
    <property type="component" value="Unassembled WGS sequence"/>
</dbReference>
<evidence type="ECO:0008006" key="3">
    <source>
        <dbReference type="Google" id="ProtNLM"/>
    </source>
</evidence>
<dbReference type="InterPro" id="IPR011008">
    <property type="entry name" value="Dimeric_a/b-barrel"/>
</dbReference>
<dbReference type="EMBL" id="JAMQON010000005">
    <property type="protein sequence ID" value="MDS0261133.1"/>
    <property type="molecule type" value="Genomic_DNA"/>
</dbReference>
<comment type="caution">
    <text evidence="1">The sequence shown here is derived from an EMBL/GenBank/DDBJ whole genome shotgun (WGS) entry which is preliminary data.</text>
</comment>
<gene>
    <name evidence="1" type="ORF">NDI56_17170</name>
</gene>
<dbReference type="RefSeq" id="WP_310920935.1">
    <property type="nucleotide sequence ID" value="NZ_JAMQON010000005.1"/>
</dbReference>
<dbReference type="Gene3D" id="3.30.70.100">
    <property type="match status" value="1"/>
</dbReference>
<evidence type="ECO:0000313" key="1">
    <source>
        <dbReference type="EMBL" id="MDS0261133.1"/>
    </source>
</evidence>
<accession>A0ABU2FFU1</accession>
<proteinExistence type="predicted"/>